<dbReference type="Proteomes" id="UP000249890">
    <property type="component" value="Chromosome"/>
</dbReference>
<gene>
    <name evidence="1" type="ORF">B9T62_14065</name>
</gene>
<dbReference type="EMBL" id="CP021780">
    <property type="protein sequence ID" value="ASA21797.1"/>
    <property type="molecule type" value="Genomic_DNA"/>
</dbReference>
<accession>A0A2Z2K8Y0</accession>
<reference evidence="1 2" key="1">
    <citation type="submission" date="2017-06" db="EMBL/GenBank/DDBJ databases">
        <title>Complete genome sequence of Paenibacillus donghaensis KCTC 13049T isolated from East Sea sediment, South Korea.</title>
        <authorList>
            <person name="Jung B.K."/>
            <person name="Hong S.-J."/>
            <person name="Shin J.-H."/>
        </authorList>
    </citation>
    <scope>NUCLEOTIDE SEQUENCE [LARGE SCALE GENOMIC DNA]</scope>
    <source>
        <strain evidence="1 2">KCTC 13049</strain>
    </source>
</reference>
<proteinExistence type="predicted"/>
<protein>
    <submittedName>
        <fullName evidence="1">Uncharacterized protein</fullName>
    </submittedName>
</protein>
<dbReference type="AlphaFoldDB" id="A0A2Z2K8Y0"/>
<dbReference type="KEGG" id="pdh:B9T62_14065"/>
<name>A0A2Z2K8Y0_9BACL</name>
<dbReference type="RefSeq" id="WP_087915804.1">
    <property type="nucleotide sequence ID" value="NZ_CP021780.1"/>
</dbReference>
<keyword evidence="2" id="KW-1185">Reference proteome</keyword>
<sequence length="100" mass="11750">MSNDILNKLKEIDETFSDTTLELAKSLIKVGEMELERDTFEDCLERTDRLLTNIIEAAKKFCIINEMHDYLLDKVDKPIEQNGLERDTFQYFVDLMIISE</sequence>
<organism evidence="1 2">
    <name type="scientific">Paenibacillus donghaensis</name>
    <dbReference type="NCBI Taxonomy" id="414771"/>
    <lineage>
        <taxon>Bacteria</taxon>
        <taxon>Bacillati</taxon>
        <taxon>Bacillota</taxon>
        <taxon>Bacilli</taxon>
        <taxon>Bacillales</taxon>
        <taxon>Paenibacillaceae</taxon>
        <taxon>Paenibacillus</taxon>
    </lineage>
</organism>
<evidence type="ECO:0000313" key="1">
    <source>
        <dbReference type="EMBL" id="ASA21797.1"/>
    </source>
</evidence>
<evidence type="ECO:0000313" key="2">
    <source>
        <dbReference type="Proteomes" id="UP000249890"/>
    </source>
</evidence>